<reference evidence="2" key="1">
    <citation type="submission" date="2014-01" db="EMBL/GenBank/DDBJ databases">
        <authorList>
            <person name="Brown-Elliot B."/>
            <person name="Wallace R."/>
            <person name="Lenaerts A."/>
            <person name="Ordway D."/>
            <person name="DeGroote M.A."/>
            <person name="Parker T."/>
            <person name="Sizemore C."/>
            <person name="Tallon L.J."/>
            <person name="Sadzewicz L.K."/>
            <person name="Sengamalay N."/>
            <person name="Fraser C.M."/>
            <person name="Hine E."/>
            <person name="Shefchek K.A."/>
            <person name="Das S.P."/>
            <person name="Tettelin H."/>
        </authorList>
    </citation>
    <scope>NUCLEOTIDE SEQUENCE [LARGE SCALE GENOMIC DNA]</scope>
    <source>
        <strain evidence="2">4042</strain>
    </source>
</reference>
<dbReference type="EMBL" id="JAOB01000069">
    <property type="protein sequence ID" value="EUA23424.1"/>
    <property type="molecule type" value="Genomic_DNA"/>
</dbReference>
<evidence type="ECO:0000256" key="1">
    <source>
        <dbReference type="SAM" id="MobiDB-lite"/>
    </source>
</evidence>
<organism evidence="2">
    <name type="scientific">Mycobacterium xenopi 4042</name>
    <dbReference type="NCBI Taxonomy" id="1299334"/>
    <lineage>
        <taxon>Bacteria</taxon>
        <taxon>Bacillati</taxon>
        <taxon>Actinomycetota</taxon>
        <taxon>Actinomycetes</taxon>
        <taxon>Mycobacteriales</taxon>
        <taxon>Mycobacteriaceae</taxon>
        <taxon>Mycobacterium</taxon>
    </lineage>
</organism>
<accession>X7ZVY0</accession>
<dbReference type="AlphaFoldDB" id="X7ZVY0"/>
<gene>
    <name evidence="2" type="ORF">I553_5824</name>
</gene>
<protein>
    <submittedName>
        <fullName evidence="2">Uncharacterized protein</fullName>
    </submittedName>
</protein>
<proteinExistence type="predicted"/>
<comment type="caution">
    <text evidence="2">The sequence shown here is derived from an EMBL/GenBank/DDBJ whole genome shotgun (WGS) entry which is preliminary data.</text>
</comment>
<evidence type="ECO:0000313" key="2">
    <source>
        <dbReference type="EMBL" id="EUA23424.1"/>
    </source>
</evidence>
<sequence length="40" mass="4419">MGGPRRGRSRSAALDRTLQDQRALGPLRDRPLRWAASTAT</sequence>
<feature type="region of interest" description="Disordered" evidence="1">
    <location>
        <begin position="1"/>
        <end position="40"/>
    </location>
</feature>
<name>X7ZVY0_MYCXE</name>